<evidence type="ECO:0000313" key="7">
    <source>
        <dbReference type="EMBL" id="AGY58697.1"/>
    </source>
</evidence>
<name>U5QI77_GLOK1</name>
<dbReference type="InterPro" id="IPR051533">
    <property type="entry name" value="WaaL-like"/>
</dbReference>
<dbReference type="PATRIC" id="fig|1183438.3.peg.2408"/>
<feature type="transmembrane region" description="Helical" evidence="5">
    <location>
        <begin position="232"/>
        <end position="255"/>
    </location>
</feature>
<dbReference type="Pfam" id="PF04932">
    <property type="entry name" value="Wzy_C"/>
    <property type="match status" value="1"/>
</dbReference>
<dbReference type="Proteomes" id="UP000017396">
    <property type="component" value="Chromosome"/>
</dbReference>
<proteinExistence type="predicted"/>
<dbReference type="STRING" id="1183438.GKIL_2451"/>
<evidence type="ECO:0000313" key="8">
    <source>
        <dbReference type="Proteomes" id="UP000017396"/>
    </source>
</evidence>
<reference evidence="7 8" key="1">
    <citation type="journal article" date="2013" name="PLoS ONE">
        <title>Cultivation and Complete Genome Sequencing of Gloeobacter kilaueensis sp. nov., from a Lava Cave in Kilauea Caldera, Hawai'i.</title>
        <authorList>
            <person name="Saw J.H."/>
            <person name="Schatz M."/>
            <person name="Brown M.V."/>
            <person name="Kunkel D.D."/>
            <person name="Foster J.S."/>
            <person name="Shick H."/>
            <person name="Christensen S."/>
            <person name="Hou S."/>
            <person name="Wan X."/>
            <person name="Donachie S.P."/>
        </authorList>
    </citation>
    <scope>NUCLEOTIDE SEQUENCE [LARGE SCALE GENOMIC DNA]</scope>
    <source>
        <strain evidence="8">JS</strain>
    </source>
</reference>
<dbReference type="GO" id="GO:0016020">
    <property type="term" value="C:membrane"/>
    <property type="evidence" value="ECO:0007669"/>
    <property type="project" value="UniProtKB-SubCell"/>
</dbReference>
<accession>U5QI77</accession>
<protein>
    <submittedName>
        <fullName evidence="7">O-antigen polymerase</fullName>
    </submittedName>
</protein>
<feature type="transmembrane region" description="Helical" evidence="5">
    <location>
        <begin position="187"/>
        <end position="203"/>
    </location>
</feature>
<comment type="subcellular location">
    <subcellularLocation>
        <location evidence="1">Membrane</location>
        <topology evidence="1">Multi-pass membrane protein</topology>
    </subcellularLocation>
</comment>
<dbReference type="KEGG" id="glj:GKIL_2451"/>
<organism evidence="7 8">
    <name type="scientific">Gloeobacter kilaueensis (strain ATCC BAA-2537 / CCAP 1431/1 / ULC 316 / JS1)</name>
    <dbReference type="NCBI Taxonomy" id="1183438"/>
    <lineage>
        <taxon>Bacteria</taxon>
        <taxon>Bacillati</taxon>
        <taxon>Cyanobacteriota</taxon>
        <taxon>Cyanophyceae</taxon>
        <taxon>Gloeobacterales</taxon>
        <taxon>Gloeobacteraceae</taxon>
        <taxon>Gloeobacter</taxon>
    </lineage>
</organism>
<dbReference type="OrthoDB" id="416659at2"/>
<keyword evidence="4 5" id="KW-0472">Membrane</keyword>
<dbReference type="RefSeq" id="WP_023173879.1">
    <property type="nucleotide sequence ID" value="NC_022600.1"/>
</dbReference>
<evidence type="ECO:0000256" key="5">
    <source>
        <dbReference type="SAM" id="Phobius"/>
    </source>
</evidence>
<keyword evidence="3 5" id="KW-1133">Transmembrane helix</keyword>
<evidence type="ECO:0000259" key="6">
    <source>
        <dbReference type="Pfam" id="PF04932"/>
    </source>
</evidence>
<dbReference type="AlphaFoldDB" id="U5QI77"/>
<feature type="transmembrane region" description="Helical" evidence="5">
    <location>
        <begin position="117"/>
        <end position="138"/>
    </location>
</feature>
<dbReference type="eggNOG" id="COG0457">
    <property type="taxonomic scope" value="Bacteria"/>
</dbReference>
<feature type="transmembrane region" description="Helical" evidence="5">
    <location>
        <begin position="158"/>
        <end position="180"/>
    </location>
</feature>
<keyword evidence="8" id="KW-1185">Reference proteome</keyword>
<dbReference type="PANTHER" id="PTHR37422">
    <property type="entry name" value="TEICHURONIC ACID BIOSYNTHESIS PROTEIN TUAE"/>
    <property type="match status" value="1"/>
</dbReference>
<feature type="transmembrane region" description="Helical" evidence="5">
    <location>
        <begin position="88"/>
        <end position="105"/>
    </location>
</feature>
<evidence type="ECO:0000256" key="1">
    <source>
        <dbReference type="ARBA" id="ARBA00004141"/>
    </source>
</evidence>
<dbReference type="Gene3D" id="1.25.40.10">
    <property type="entry name" value="Tetratricopeptide repeat domain"/>
    <property type="match status" value="2"/>
</dbReference>
<feature type="transmembrane region" description="Helical" evidence="5">
    <location>
        <begin position="32"/>
        <end position="53"/>
    </location>
</feature>
<keyword evidence="2 5" id="KW-0812">Transmembrane</keyword>
<feature type="domain" description="O-antigen ligase-related" evidence="6">
    <location>
        <begin position="193"/>
        <end position="337"/>
    </location>
</feature>
<gene>
    <name evidence="7" type="ORF">GKIL_2451</name>
</gene>
<sequence>MSGKWLWAHLDLGLLAVAYALLLVLRNSYTEIAGWPWCLALQGCLLVGAIMALRSGRPLGQPFDALAGVSIAAVAVSAALSPDPERSWGYAAMVTGYFAVLYGLVGRWPRDRSLLPWLGAAGALFSLAGLYQFWQWIFLPQWQAGKPLNRLINNIYPLGHHNFNSGLLSLLLPVILALVFERRGPERGFWFVCLLIGLAMLFSTQSRGGWLGVLVGCVLVCLLSVRLSRRNGLLLAVALPVVLLVAVFSTTFASFKPKFFFEGRDISTEQRLIFWQTGVRLWQDHPLFGVGPGVTGFVFPGYRTDTDPWMARTAQQLHNTPVHLLAETGLAGLLAYMGWLAGCSWMLWRCLGQARPIVAALAGALAGYAVSSLTDFQLENPAISLTLIALVAELVRLAPPPAWQPPSWLRLIGGGVFLVWTAFWLRSDWGSYQAAIAFAHQNDPAAFEGAITQARRIDPDQPYYPLVQAQVLLDAARKLSPRDPRRAGWILQASEAADRAAALLPTDPYALTVAGWLHYYRGQWAWASRLFDQALAQDPTTTATLQLGAGLALLAQHRTEAALPHLVAEIVLFPDQWIDERWQTGPLGRLAPRVARNALALYNQLLSRYPGEHDALYQQAMLLLWLNQPLQALRKLDAMPVRQGVEPGNVPVALRLAWRVAPYQALGVRIQALWKLSRFEEAREALSSLDRLSPASAACLRDALIENQSVAKERFYLVNGQDYFLLRRIGGPVLQFPEPVHSETWASMDCVTFGYDGRNWRLPQAQKLISTPVLQR</sequence>
<dbReference type="SUPFAM" id="SSF48452">
    <property type="entry name" value="TPR-like"/>
    <property type="match status" value="1"/>
</dbReference>
<dbReference type="eggNOG" id="COG3307">
    <property type="taxonomic scope" value="Bacteria"/>
</dbReference>
<evidence type="ECO:0000256" key="3">
    <source>
        <dbReference type="ARBA" id="ARBA00022989"/>
    </source>
</evidence>
<evidence type="ECO:0000256" key="4">
    <source>
        <dbReference type="ARBA" id="ARBA00023136"/>
    </source>
</evidence>
<dbReference type="InterPro" id="IPR011990">
    <property type="entry name" value="TPR-like_helical_dom_sf"/>
</dbReference>
<feature type="transmembrane region" description="Helical" evidence="5">
    <location>
        <begin position="209"/>
        <end position="225"/>
    </location>
</feature>
<dbReference type="PANTHER" id="PTHR37422:SF23">
    <property type="entry name" value="TEICHURONIC ACID BIOSYNTHESIS PROTEIN TUAE"/>
    <property type="match status" value="1"/>
</dbReference>
<evidence type="ECO:0000256" key="2">
    <source>
        <dbReference type="ARBA" id="ARBA00022692"/>
    </source>
</evidence>
<dbReference type="HOGENOM" id="CLU_335836_0_0_3"/>
<dbReference type="InterPro" id="IPR007016">
    <property type="entry name" value="O-antigen_ligase-rel_domated"/>
</dbReference>
<dbReference type="EMBL" id="CP003587">
    <property type="protein sequence ID" value="AGY58697.1"/>
    <property type="molecule type" value="Genomic_DNA"/>
</dbReference>
<feature type="transmembrane region" description="Helical" evidence="5">
    <location>
        <begin position="7"/>
        <end position="26"/>
    </location>
</feature>